<evidence type="ECO:0000313" key="4">
    <source>
        <dbReference type="Proteomes" id="UP000515703"/>
    </source>
</evidence>
<dbReference type="PANTHER" id="PTHR23526:SF2">
    <property type="entry name" value="MAJOR FACILITATOR SUPERFAMILY (MFS) PROFILE DOMAIN-CONTAINING PROTEIN"/>
    <property type="match status" value="1"/>
</dbReference>
<dbReference type="GO" id="GO:0005886">
    <property type="term" value="C:plasma membrane"/>
    <property type="evidence" value="ECO:0007669"/>
    <property type="project" value="UniProtKB-SubCell"/>
</dbReference>
<feature type="transmembrane region" description="Helical" evidence="2">
    <location>
        <begin position="365"/>
        <end position="387"/>
    </location>
</feature>
<dbReference type="Pfam" id="PF07690">
    <property type="entry name" value="MFS_1"/>
    <property type="match status" value="1"/>
</dbReference>
<dbReference type="SUPFAM" id="SSF103473">
    <property type="entry name" value="MFS general substrate transporter"/>
    <property type="match status" value="1"/>
</dbReference>
<dbReference type="PANTHER" id="PTHR23526">
    <property type="entry name" value="INTEGRAL MEMBRANE TRANSPORT PROTEIN-RELATED"/>
    <property type="match status" value="1"/>
</dbReference>
<feature type="transmembrane region" description="Helical" evidence="2">
    <location>
        <begin position="195"/>
        <end position="218"/>
    </location>
</feature>
<dbReference type="GO" id="GO:0022857">
    <property type="term" value="F:transmembrane transporter activity"/>
    <property type="evidence" value="ECO:0007669"/>
    <property type="project" value="InterPro"/>
</dbReference>
<keyword evidence="4" id="KW-1185">Reference proteome</keyword>
<feature type="transmembrane region" description="Helical" evidence="2">
    <location>
        <begin position="167"/>
        <end position="189"/>
    </location>
</feature>
<reference evidence="3 4" key="2">
    <citation type="submission" date="2020-08" db="EMBL/GenBank/DDBJ databases">
        <authorList>
            <person name="Ueki A."/>
            <person name="Tonouchi A."/>
        </authorList>
    </citation>
    <scope>NUCLEOTIDE SEQUENCE [LARGE SCALE GENOMIC DNA]</scope>
    <source>
        <strain evidence="3 4">CTTW</strain>
    </source>
</reference>
<evidence type="ECO:0000256" key="1">
    <source>
        <dbReference type="ARBA" id="ARBA00004651"/>
    </source>
</evidence>
<proteinExistence type="predicted"/>
<feature type="transmembrane region" description="Helical" evidence="2">
    <location>
        <begin position="339"/>
        <end position="359"/>
    </location>
</feature>
<dbReference type="RefSeq" id="WP_185258321.1">
    <property type="nucleotide sequence ID" value="NZ_AP023368.1"/>
</dbReference>
<keyword evidence="2" id="KW-0812">Transmembrane</keyword>
<organism evidence="3 4">
    <name type="scientific">Anaerocolumna chitinilytica</name>
    <dbReference type="NCBI Taxonomy" id="1727145"/>
    <lineage>
        <taxon>Bacteria</taxon>
        <taxon>Bacillati</taxon>
        <taxon>Bacillota</taxon>
        <taxon>Clostridia</taxon>
        <taxon>Lachnospirales</taxon>
        <taxon>Lachnospiraceae</taxon>
        <taxon>Anaerocolumna</taxon>
    </lineage>
</organism>
<dbReference type="Proteomes" id="UP000515703">
    <property type="component" value="Chromosome"/>
</dbReference>
<sequence length="479" mass="53402">MSCGLHYTNQYLLAKLRRIYFMALPESKEDYKKSRVNFTIGDSAAQTIGQLAGGAFIASLMTYCKISDANIGIITSLASLAALAQIFLIQFMGRIKKYKFLVCFTSLQRILFSAIYFIPFLDISNKWKAIAIIFLYFIGQVFVQVGTPASQDWIASLVPSRLRGKYFSIKDSIAVFIVSGVMLIAGMILDYFKASAIRTGFLIVGVLIFILVIINVVAMSKMKEPRVSYLNEEGKEMHGRLAKKAKEMESDTEGNKSNNLFSELTHAFRNNKFRKALILQSLYITGFYISAPFVASYQVNILKLPYTFMMLVGFICNLYRIYITPKFGRMADKYGMAKILRYSLTILALNILVIALTVPGNAYPFFIFGAVLSSTAWAFVGIGLFGVQLDFFQGEKRMIWLSLVSSISGVLGFLVSIVGGKILNVLEANPVIIGGKFIYAQQILNGLGFLILIGSAIYIKVKIETEKIDSNRKDGRVTV</sequence>
<dbReference type="CDD" id="cd06174">
    <property type="entry name" value="MFS"/>
    <property type="match status" value="1"/>
</dbReference>
<dbReference type="KEGG" id="acht:bsdcttw_09940"/>
<feature type="transmembrane region" description="Helical" evidence="2">
    <location>
        <begin position="438"/>
        <end position="459"/>
    </location>
</feature>
<name>A0A7I8DHJ2_9FIRM</name>
<dbReference type="InterPro" id="IPR011701">
    <property type="entry name" value="MFS"/>
</dbReference>
<feature type="transmembrane region" description="Helical" evidence="2">
    <location>
        <begin position="276"/>
        <end position="295"/>
    </location>
</feature>
<dbReference type="InterPro" id="IPR052528">
    <property type="entry name" value="Sugar_transport-like"/>
</dbReference>
<dbReference type="InterPro" id="IPR036259">
    <property type="entry name" value="MFS_trans_sf"/>
</dbReference>
<dbReference type="Gene3D" id="1.20.1250.20">
    <property type="entry name" value="MFS general substrate transporter like domains"/>
    <property type="match status" value="2"/>
</dbReference>
<feature type="transmembrane region" description="Helical" evidence="2">
    <location>
        <begin position="301"/>
        <end position="319"/>
    </location>
</feature>
<evidence type="ECO:0008006" key="5">
    <source>
        <dbReference type="Google" id="ProtNLM"/>
    </source>
</evidence>
<evidence type="ECO:0000313" key="3">
    <source>
        <dbReference type="EMBL" id="BCJ97953.1"/>
    </source>
</evidence>
<feature type="transmembrane region" description="Helical" evidence="2">
    <location>
        <begin position="127"/>
        <end position="146"/>
    </location>
</feature>
<feature type="transmembrane region" description="Helical" evidence="2">
    <location>
        <begin position="69"/>
        <end position="88"/>
    </location>
</feature>
<keyword evidence="2" id="KW-1133">Transmembrane helix</keyword>
<dbReference type="EMBL" id="AP023368">
    <property type="protein sequence ID" value="BCJ97953.1"/>
    <property type="molecule type" value="Genomic_DNA"/>
</dbReference>
<evidence type="ECO:0000256" key="2">
    <source>
        <dbReference type="SAM" id="Phobius"/>
    </source>
</evidence>
<feature type="transmembrane region" description="Helical" evidence="2">
    <location>
        <begin position="100"/>
        <end position="121"/>
    </location>
</feature>
<comment type="subcellular location">
    <subcellularLocation>
        <location evidence="1">Cell membrane</location>
        <topology evidence="1">Multi-pass membrane protein</topology>
    </subcellularLocation>
</comment>
<reference evidence="3 4" key="1">
    <citation type="submission" date="2020-08" db="EMBL/GenBank/DDBJ databases">
        <title>Draft genome sequencing of an Anaerocolumna strain isolated from anoxic soil subjected to BSD treatment.</title>
        <authorList>
            <person name="Uek A."/>
            <person name="Tonouchi A."/>
        </authorList>
    </citation>
    <scope>NUCLEOTIDE SEQUENCE [LARGE SCALE GENOMIC DNA]</scope>
    <source>
        <strain evidence="3 4">CTTW</strain>
    </source>
</reference>
<gene>
    <name evidence="3" type="ORF">bsdcttw_09940</name>
</gene>
<feature type="transmembrane region" description="Helical" evidence="2">
    <location>
        <begin position="399"/>
        <end position="418"/>
    </location>
</feature>
<accession>A0A7I8DHJ2</accession>
<dbReference type="AlphaFoldDB" id="A0A7I8DHJ2"/>
<protein>
    <recommendedName>
        <fullName evidence="5">MFS transporter</fullName>
    </recommendedName>
</protein>
<keyword evidence="2" id="KW-0472">Membrane</keyword>